<evidence type="ECO:0000256" key="6">
    <source>
        <dbReference type="ARBA" id="ARBA00022683"/>
    </source>
</evidence>
<dbReference type="STRING" id="460384.SAMN05216313_10179"/>
<dbReference type="PROSITE" id="PS51101">
    <property type="entry name" value="PTS_EIIB_TYPE_4"/>
    <property type="match status" value="1"/>
</dbReference>
<feature type="domain" description="PTS EIIB type-4" evidence="8">
    <location>
        <begin position="1"/>
        <end position="161"/>
    </location>
</feature>
<evidence type="ECO:0000313" key="10">
    <source>
        <dbReference type="Proteomes" id="UP000198508"/>
    </source>
</evidence>
<keyword evidence="7" id="KW-0418">Kinase</keyword>
<name>A0A1I0AJW8_9FIRM</name>
<evidence type="ECO:0000313" key="9">
    <source>
        <dbReference type="EMBL" id="SES94598.1"/>
    </source>
</evidence>
<gene>
    <name evidence="9" type="ORF">SAMN05216313_10179</name>
</gene>
<accession>A0A1I0AJW8</accession>
<evidence type="ECO:0000259" key="8">
    <source>
        <dbReference type="PROSITE" id="PS51101"/>
    </source>
</evidence>
<dbReference type="EMBL" id="FOIM01000001">
    <property type="protein sequence ID" value="SES94598.1"/>
    <property type="molecule type" value="Genomic_DNA"/>
</dbReference>
<reference evidence="10" key="1">
    <citation type="submission" date="2016-10" db="EMBL/GenBank/DDBJ databases">
        <authorList>
            <person name="Varghese N."/>
            <person name="Submissions S."/>
        </authorList>
    </citation>
    <scope>NUCLEOTIDE SEQUENCE [LARGE SCALE GENOMIC DNA]</scope>
    <source>
        <strain evidence="10">NLAE-zl-G277</strain>
    </source>
</reference>
<dbReference type="RefSeq" id="WP_092360350.1">
    <property type="nucleotide sequence ID" value="NZ_CABJCG010000007.1"/>
</dbReference>
<keyword evidence="2" id="KW-0813">Transport</keyword>
<protein>
    <submittedName>
        <fullName evidence="9">PTS system, mannose-specific IIB component</fullName>
    </submittedName>
</protein>
<evidence type="ECO:0000256" key="5">
    <source>
        <dbReference type="ARBA" id="ARBA00022679"/>
    </source>
</evidence>
<dbReference type="GO" id="GO:0009401">
    <property type="term" value="P:phosphoenolpyruvate-dependent sugar phosphotransferase system"/>
    <property type="evidence" value="ECO:0007669"/>
    <property type="project" value="UniProtKB-KW"/>
</dbReference>
<evidence type="ECO:0000256" key="7">
    <source>
        <dbReference type="ARBA" id="ARBA00022777"/>
    </source>
</evidence>
<dbReference type="GO" id="GO:0005737">
    <property type="term" value="C:cytoplasm"/>
    <property type="evidence" value="ECO:0007669"/>
    <property type="project" value="UniProtKB-SubCell"/>
</dbReference>
<evidence type="ECO:0000256" key="2">
    <source>
        <dbReference type="ARBA" id="ARBA00022448"/>
    </source>
</evidence>
<evidence type="ECO:0000256" key="3">
    <source>
        <dbReference type="ARBA" id="ARBA00022490"/>
    </source>
</evidence>
<sequence length="163" mass="18041">MIKALHLDDRLIHGQVAISWTRFLDANVLLVINDEIMKNEMRKKALKMAVPPGVKYGFRGVEEGIAFLNGPESQKYRIMALVSTPVDAAKVCKGVNGIERLTVGGVRKKADYITDNLNLTKEDVEALLSVVEAGIPVGMLPTPRDKFVNLEKLLRKASENREG</sequence>
<keyword evidence="6" id="KW-0598">Phosphotransferase system</keyword>
<dbReference type="InterPro" id="IPR036667">
    <property type="entry name" value="PTS_IIB_sorbose-sp_sf"/>
</dbReference>
<evidence type="ECO:0000256" key="1">
    <source>
        <dbReference type="ARBA" id="ARBA00004496"/>
    </source>
</evidence>
<keyword evidence="3" id="KW-0963">Cytoplasm</keyword>
<comment type="subcellular location">
    <subcellularLocation>
        <location evidence="1">Cytoplasm</location>
    </subcellularLocation>
</comment>
<dbReference type="AlphaFoldDB" id="A0A1I0AJW8"/>
<keyword evidence="5" id="KW-0808">Transferase</keyword>
<dbReference type="Proteomes" id="UP000198508">
    <property type="component" value="Unassembled WGS sequence"/>
</dbReference>
<organism evidence="9 10">
    <name type="scientific">Enterocloster lavalensis</name>
    <dbReference type="NCBI Taxonomy" id="460384"/>
    <lineage>
        <taxon>Bacteria</taxon>
        <taxon>Bacillati</taxon>
        <taxon>Bacillota</taxon>
        <taxon>Clostridia</taxon>
        <taxon>Lachnospirales</taxon>
        <taxon>Lachnospiraceae</taxon>
        <taxon>Enterocloster</taxon>
    </lineage>
</organism>
<dbReference type="InterPro" id="IPR004720">
    <property type="entry name" value="PTS_IIB_sorbose-sp"/>
</dbReference>
<evidence type="ECO:0000256" key="4">
    <source>
        <dbReference type="ARBA" id="ARBA00022597"/>
    </source>
</evidence>
<dbReference type="GO" id="GO:0008982">
    <property type="term" value="F:protein-N(PI)-phosphohistidine-sugar phosphotransferase activity"/>
    <property type="evidence" value="ECO:0007669"/>
    <property type="project" value="InterPro"/>
</dbReference>
<dbReference type="GO" id="GO:0016301">
    <property type="term" value="F:kinase activity"/>
    <property type="evidence" value="ECO:0007669"/>
    <property type="project" value="UniProtKB-KW"/>
</dbReference>
<dbReference type="Pfam" id="PF03830">
    <property type="entry name" value="PTSIIB_sorb"/>
    <property type="match status" value="1"/>
</dbReference>
<dbReference type="SUPFAM" id="SSF52728">
    <property type="entry name" value="PTS IIb component"/>
    <property type="match status" value="1"/>
</dbReference>
<keyword evidence="10" id="KW-1185">Reference proteome</keyword>
<keyword evidence="4" id="KW-0762">Sugar transport</keyword>
<dbReference type="Gene3D" id="3.40.35.10">
    <property type="entry name" value="Phosphotransferase system, sorbose subfamily IIB component"/>
    <property type="match status" value="1"/>
</dbReference>
<proteinExistence type="predicted"/>